<keyword evidence="2" id="KW-0472">Membrane</keyword>
<proteinExistence type="predicted"/>
<reference evidence="3" key="1">
    <citation type="submission" date="2020-10" db="EMBL/GenBank/DDBJ databases">
        <authorList>
            <person name="Gilroy R."/>
        </authorList>
    </citation>
    <scope>NUCLEOTIDE SEQUENCE</scope>
    <source>
        <strain evidence="3">23406</strain>
    </source>
</reference>
<keyword evidence="2" id="KW-1133">Transmembrane helix</keyword>
<sequence length="240" mass="27320">MQPKKIDDYIQEFRRQPCRDRSRDLNRLHAAGEEPSRPTKTSARRMRYALAACMTILVVAAAVVLPLQLLPKEEPATPPDQPSVEDPAGEYYSDSTLLSFVSIASQEEFHAQYGGTVLPIEMQTLMTACSVLTYGAGEKTEAVGLRLDGIVLDEAIEDFRIDRYPWKYRGHLDSAFRDATLPSKTVYRGIEVRYSVEQNAAIYTYRIRYPAEDEMRHITVRTYQSFEANELLDRLFGQNA</sequence>
<feature type="region of interest" description="Disordered" evidence="1">
    <location>
        <begin position="21"/>
        <end position="42"/>
    </location>
</feature>
<evidence type="ECO:0000256" key="1">
    <source>
        <dbReference type="SAM" id="MobiDB-lite"/>
    </source>
</evidence>
<dbReference type="Proteomes" id="UP000886891">
    <property type="component" value="Unassembled WGS sequence"/>
</dbReference>
<accession>A0A9D1SXK0</accession>
<organism evidence="3 4">
    <name type="scientific">Candidatus Stercoripulliclostridium merdipullorum</name>
    <dbReference type="NCBI Taxonomy" id="2840952"/>
    <lineage>
        <taxon>Bacteria</taxon>
        <taxon>Bacillati</taxon>
        <taxon>Bacillota</taxon>
        <taxon>Clostridia</taxon>
        <taxon>Eubacteriales</taxon>
        <taxon>Candidatus Stercoripulliclostridium</taxon>
    </lineage>
</organism>
<dbReference type="AlphaFoldDB" id="A0A9D1SXK0"/>
<feature type="compositionally biased region" description="Basic and acidic residues" evidence="1">
    <location>
        <begin position="21"/>
        <end position="37"/>
    </location>
</feature>
<evidence type="ECO:0000256" key="2">
    <source>
        <dbReference type="SAM" id="Phobius"/>
    </source>
</evidence>
<reference evidence="3" key="2">
    <citation type="journal article" date="2021" name="PeerJ">
        <title>Extensive microbial diversity within the chicken gut microbiome revealed by metagenomics and culture.</title>
        <authorList>
            <person name="Gilroy R."/>
            <person name="Ravi A."/>
            <person name="Getino M."/>
            <person name="Pursley I."/>
            <person name="Horton D.L."/>
            <person name="Alikhan N.F."/>
            <person name="Baker D."/>
            <person name="Gharbi K."/>
            <person name="Hall N."/>
            <person name="Watson M."/>
            <person name="Adriaenssens E.M."/>
            <person name="Foster-Nyarko E."/>
            <person name="Jarju S."/>
            <person name="Secka A."/>
            <person name="Antonio M."/>
            <person name="Oren A."/>
            <person name="Chaudhuri R.R."/>
            <person name="La Ragione R."/>
            <person name="Hildebrand F."/>
            <person name="Pallen M.J."/>
        </authorList>
    </citation>
    <scope>NUCLEOTIDE SEQUENCE</scope>
    <source>
        <strain evidence="3">23406</strain>
    </source>
</reference>
<name>A0A9D1SXK0_9FIRM</name>
<keyword evidence="2" id="KW-0812">Transmembrane</keyword>
<feature type="transmembrane region" description="Helical" evidence="2">
    <location>
        <begin position="48"/>
        <end position="70"/>
    </location>
</feature>
<evidence type="ECO:0000313" key="3">
    <source>
        <dbReference type="EMBL" id="HIV00264.1"/>
    </source>
</evidence>
<protein>
    <submittedName>
        <fullName evidence="3">Uncharacterized protein</fullName>
    </submittedName>
</protein>
<gene>
    <name evidence="3" type="ORF">IAB14_04010</name>
</gene>
<comment type="caution">
    <text evidence="3">The sequence shown here is derived from an EMBL/GenBank/DDBJ whole genome shotgun (WGS) entry which is preliminary data.</text>
</comment>
<dbReference type="EMBL" id="DVOH01000028">
    <property type="protein sequence ID" value="HIV00264.1"/>
    <property type="molecule type" value="Genomic_DNA"/>
</dbReference>
<evidence type="ECO:0000313" key="4">
    <source>
        <dbReference type="Proteomes" id="UP000886891"/>
    </source>
</evidence>